<gene>
    <name evidence="5" type="primary">maf</name>
    <name evidence="5" type="ORF">HAHE_30900</name>
</gene>
<proteinExistence type="inferred from homology"/>
<protein>
    <recommendedName>
        <fullName evidence="4">dTTP/UTP pyrophosphatase</fullName>
        <shortName evidence="4">dTTPase/UTPase</shortName>
        <ecNumber evidence="4">3.6.1.9</ecNumber>
    </recommendedName>
    <alternativeName>
        <fullName evidence="4">Nucleoside triphosphate pyrophosphatase</fullName>
    </alternativeName>
    <alternativeName>
        <fullName evidence="4">Nucleotide pyrophosphatase</fullName>
        <shortName evidence="4">Nucleotide PPase</shortName>
    </alternativeName>
</protein>
<comment type="caution">
    <text evidence="4">Lacks conserved residue(s) required for the propagation of feature annotation.</text>
</comment>
<keyword evidence="3 4" id="KW-0546">Nucleotide metabolism</keyword>
<dbReference type="EC" id="3.6.1.9" evidence="4"/>
<evidence type="ECO:0000256" key="1">
    <source>
        <dbReference type="ARBA" id="ARBA00001968"/>
    </source>
</evidence>
<name>A0ABN6H695_9BACT</name>
<feature type="site" description="Important for substrate specificity" evidence="4">
    <location>
        <position position="79"/>
    </location>
</feature>
<comment type="catalytic activity">
    <reaction evidence="4">
        <text>dTTP + H2O = dTMP + diphosphate + H(+)</text>
        <dbReference type="Rhea" id="RHEA:28534"/>
        <dbReference type="ChEBI" id="CHEBI:15377"/>
        <dbReference type="ChEBI" id="CHEBI:15378"/>
        <dbReference type="ChEBI" id="CHEBI:33019"/>
        <dbReference type="ChEBI" id="CHEBI:37568"/>
        <dbReference type="ChEBI" id="CHEBI:63528"/>
        <dbReference type="EC" id="3.6.1.9"/>
    </reaction>
</comment>
<comment type="subcellular location">
    <subcellularLocation>
        <location evidence="4">Cytoplasm</location>
    </subcellularLocation>
</comment>
<keyword evidence="4" id="KW-0963">Cytoplasm</keyword>
<dbReference type="Gene3D" id="3.90.950.10">
    <property type="match status" value="1"/>
</dbReference>
<comment type="cofactor">
    <cofactor evidence="1 4">
        <name>a divalent metal cation</name>
        <dbReference type="ChEBI" id="CHEBI:60240"/>
    </cofactor>
</comment>
<feature type="site" description="Important for substrate specificity" evidence="4">
    <location>
        <position position="23"/>
    </location>
</feature>
<dbReference type="SUPFAM" id="SSF52972">
    <property type="entry name" value="ITPase-like"/>
    <property type="match status" value="1"/>
</dbReference>
<keyword evidence="2 4" id="KW-0378">Hydrolase</keyword>
<feature type="site" description="Important for substrate specificity" evidence="4">
    <location>
        <position position="162"/>
    </location>
</feature>
<reference evidence="5 6" key="1">
    <citation type="submission" date="2021-06" db="EMBL/GenBank/DDBJ databases">
        <title>Complete genome of Haloferula helveola possessing various polysaccharide degrading enzymes.</title>
        <authorList>
            <person name="Takami H."/>
            <person name="Huang C."/>
            <person name="Hamasaki K."/>
        </authorList>
    </citation>
    <scope>NUCLEOTIDE SEQUENCE [LARGE SCALE GENOMIC DNA]</scope>
    <source>
        <strain evidence="5 6">CN-1</strain>
    </source>
</reference>
<evidence type="ECO:0000256" key="3">
    <source>
        <dbReference type="ARBA" id="ARBA00023080"/>
    </source>
</evidence>
<accession>A0ABN6H695</accession>
<evidence type="ECO:0000313" key="5">
    <source>
        <dbReference type="EMBL" id="BCX49182.1"/>
    </source>
</evidence>
<evidence type="ECO:0000256" key="4">
    <source>
        <dbReference type="HAMAP-Rule" id="MF_00528"/>
    </source>
</evidence>
<dbReference type="Proteomes" id="UP001374893">
    <property type="component" value="Chromosome"/>
</dbReference>
<comment type="function">
    <text evidence="4">Nucleoside triphosphate pyrophosphatase that hydrolyzes dTTP and UTP. May have a dual role in cell division arrest and in preventing the incorporation of modified nucleotides into cellular nucleic acids.</text>
</comment>
<organism evidence="5 6">
    <name type="scientific">Haloferula helveola</name>
    <dbReference type="NCBI Taxonomy" id="490095"/>
    <lineage>
        <taxon>Bacteria</taxon>
        <taxon>Pseudomonadati</taxon>
        <taxon>Verrucomicrobiota</taxon>
        <taxon>Verrucomicrobiia</taxon>
        <taxon>Verrucomicrobiales</taxon>
        <taxon>Verrucomicrobiaceae</taxon>
        <taxon>Haloferula</taxon>
    </lineage>
</organism>
<dbReference type="CDD" id="cd00555">
    <property type="entry name" value="Maf"/>
    <property type="match status" value="1"/>
</dbReference>
<evidence type="ECO:0000313" key="6">
    <source>
        <dbReference type="Proteomes" id="UP001374893"/>
    </source>
</evidence>
<sequence>MREPPPKVREALMKIVLASGSPRRRELLAAAGVEFEVRPSPAEEIHDAGMAPAELCETNAELKARGVEVAGAAVIGADTLVFLEDEPLGKPADLDEARATLRRLSGRVHTVCTGVCVVAPDGTAHPFHELTEVRFRPFGEEVIDAYFAKVDPLDKAGAYGIQEHGEMLVESIDGSFDNVMGLPVARLLEVLGACGVDGRSLE</sequence>
<dbReference type="HAMAP" id="MF_00528">
    <property type="entry name" value="Maf"/>
    <property type="match status" value="1"/>
</dbReference>
<dbReference type="InterPro" id="IPR029001">
    <property type="entry name" value="ITPase-like_fam"/>
</dbReference>
<keyword evidence="6" id="KW-1185">Reference proteome</keyword>
<dbReference type="NCBIfam" id="TIGR00172">
    <property type="entry name" value="maf"/>
    <property type="match status" value="1"/>
</dbReference>
<dbReference type="EMBL" id="AP024702">
    <property type="protein sequence ID" value="BCX49182.1"/>
    <property type="molecule type" value="Genomic_DNA"/>
</dbReference>
<dbReference type="PIRSF" id="PIRSF006305">
    <property type="entry name" value="Maf"/>
    <property type="match status" value="1"/>
</dbReference>
<dbReference type="Pfam" id="PF02545">
    <property type="entry name" value="Maf"/>
    <property type="match status" value="1"/>
</dbReference>
<comment type="similarity">
    <text evidence="4">Belongs to the Maf family. YhdE subfamily.</text>
</comment>
<evidence type="ECO:0000256" key="2">
    <source>
        <dbReference type="ARBA" id="ARBA00022801"/>
    </source>
</evidence>
<dbReference type="InterPro" id="IPR003697">
    <property type="entry name" value="Maf-like"/>
</dbReference>
<feature type="active site" description="Proton acceptor" evidence="4">
    <location>
        <position position="78"/>
    </location>
</feature>
<dbReference type="PANTHER" id="PTHR43213:SF5">
    <property type="entry name" value="BIFUNCTIONAL DTTP_UTP PYROPHOSPHATASE_METHYLTRANSFERASE PROTEIN-RELATED"/>
    <property type="match status" value="1"/>
</dbReference>
<comment type="catalytic activity">
    <reaction evidence="4">
        <text>UTP + H2O = UMP + diphosphate + H(+)</text>
        <dbReference type="Rhea" id="RHEA:29395"/>
        <dbReference type="ChEBI" id="CHEBI:15377"/>
        <dbReference type="ChEBI" id="CHEBI:15378"/>
        <dbReference type="ChEBI" id="CHEBI:33019"/>
        <dbReference type="ChEBI" id="CHEBI:46398"/>
        <dbReference type="ChEBI" id="CHEBI:57865"/>
        <dbReference type="EC" id="3.6.1.9"/>
    </reaction>
</comment>
<dbReference type="PANTHER" id="PTHR43213">
    <property type="entry name" value="BIFUNCTIONAL DTTP/UTP PYROPHOSPHATASE/METHYLTRANSFERASE PROTEIN-RELATED"/>
    <property type="match status" value="1"/>
</dbReference>